<organism evidence="1 2">
    <name type="scientific">Sphagnum jensenii</name>
    <dbReference type="NCBI Taxonomy" id="128206"/>
    <lineage>
        <taxon>Eukaryota</taxon>
        <taxon>Viridiplantae</taxon>
        <taxon>Streptophyta</taxon>
        <taxon>Embryophyta</taxon>
        <taxon>Bryophyta</taxon>
        <taxon>Sphagnophytina</taxon>
        <taxon>Sphagnopsida</taxon>
        <taxon>Sphagnales</taxon>
        <taxon>Sphagnaceae</taxon>
        <taxon>Sphagnum</taxon>
    </lineage>
</organism>
<keyword evidence="2" id="KW-1185">Reference proteome</keyword>
<gene>
    <name evidence="1" type="ORF">CSSPJE1EN1_LOCUS28984</name>
</gene>
<evidence type="ECO:0000313" key="1">
    <source>
        <dbReference type="EMBL" id="CAK9253606.1"/>
    </source>
</evidence>
<name>A0ABP0VI00_9BRYO</name>
<dbReference type="Proteomes" id="UP001497444">
    <property type="component" value="Unassembled WGS sequence"/>
</dbReference>
<dbReference type="EMBL" id="CAXAQS010000911">
    <property type="protein sequence ID" value="CAK9253606.1"/>
    <property type="molecule type" value="Genomic_DNA"/>
</dbReference>
<sequence length="90" mass="10358">MYEMDVTYRAGKLHTNADVLSRLPNCQQCELKHENPVNRRYVKVLETDISSNSSKEPLEQEHMIMRVTSEAISPSNWAFKTDPELGVIVH</sequence>
<reference evidence="1" key="1">
    <citation type="submission" date="2024-02" db="EMBL/GenBank/DDBJ databases">
        <authorList>
            <consortium name="ELIXIR-Norway"/>
            <consortium name="Elixir Norway"/>
        </authorList>
    </citation>
    <scope>NUCLEOTIDE SEQUENCE</scope>
</reference>
<proteinExistence type="predicted"/>
<comment type="caution">
    <text evidence="1">The sequence shown here is derived from an EMBL/GenBank/DDBJ whole genome shotgun (WGS) entry which is preliminary data.</text>
</comment>
<protein>
    <submittedName>
        <fullName evidence="1">Uncharacterized protein</fullName>
    </submittedName>
</protein>
<accession>A0ABP0VI00</accession>
<evidence type="ECO:0000313" key="2">
    <source>
        <dbReference type="Proteomes" id="UP001497444"/>
    </source>
</evidence>